<dbReference type="PANTHER" id="PTHR48048">
    <property type="entry name" value="GLYCOSYLTRANSFERASE"/>
    <property type="match status" value="1"/>
</dbReference>
<dbReference type="EMBL" id="LVLJ01003677">
    <property type="protein sequence ID" value="OAE20099.1"/>
    <property type="molecule type" value="Genomic_DNA"/>
</dbReference>
<evidence type="ECO:0000313" key="4">
    <source>
        <dbReference type="EMBL" id="OAE20099.1"/>
    </source>
</evidence>
<keyword evidence="2" id="KW-0328">Glycosyltransferase</keyword>
<evidence type="ECO:0000313" key="5">
    <source>
        <dbReference type="Proteomes" id="UP000077202"/>
    </source>
</evidence>
<dbReference type="CDD" id="cd03784">
    <property type="entry name" value="GT1_Gtf-like"/>
    <property type="match status" value="1"/>
</dbReference>
<dbReference type="GO" id="GO:0035251">
    <property type="term" value="F:UDP-glucosyltransferase activity"/>
    <property type="evidence" value="ECO:0007669"/>
    <property type="project" value="InterPro"/>
</dbReference>
<dbReference type="AlphaFoldDB" id="A0A176VGQ3"/>
<dbReference type="Gene3D" id="3.40.50.2000">
    <property type="entry name" value="Glycogen Phosphorylase B"/>
    <property type="match status" value="2"/>
</dbReference>
<comment type="caution">
    <text evidence="4">The sequence shown here is derived from an EMBL/GenBank/DDBJ whole genome shotgun (WGS) entry which is preliminary data.</text>
</comment>
<dbReference type="FunFam" id="3.40.50.2000:FF:000056">
    <property type="entry name" value="Glycosyltransferase"/>
    <property type="match status" value="1"/>
</dbReference>
<name>A0A176VGQ3_MARPO</name>
<dbReference type="InterPro" id="IPR002213">
    <property type="entry name" value="UDP_glucos_trans"/>
</dbReference>
<keyword evidence="3" id="KW-0808">Transferase</keyword>
<dbReference type="Proteomes" id="UP000077202">
    <property type="component" value="Unassembled WGS sequence"/>
</dbReference>
<reference evidence="4" key="1">
    <citation type="submission" date="2016-03" db="EMBL/GenBank/DDBJ databases">
        <title>Mechanisms controlling the formation of the plant cell surface in tip-growing cells are functionally conserved among land plants.</title>
        <authorList>
            <person name="Honkanen S."/>
            <person name="Jones V.A."/>
            <person name="Morieri G."/>
            <person name="Champion C."/>
            <person name="Hetherington A.J."/>
            <person name="Kelly S."/>
            <person name="Saint-Marcoux D."/>
            <person name="Proust H."/>
            <person name="Prescott H."/>
            <person name="Dolan L."/>
        </authorList>
    </citation>
    <scope>NUCLEOTIDE SEQUENCE [LARGE SCALE GENOMIC DNA]</scope>
    <source>
        <tissue evidence="4">Whole gametophyte</tissue>
    </source>
</reference>
<proteinExistence type="inferred from homology"/>
<dbReference type="PANTHER" id="PTHR48048:SF30">
    <property type="entry name" value="GLYCOSYLTRANSFERASE"/>
    <property type="match status" value="1"/>
</dbReference>
<evidence type="ECO:0000256" key="2">
    <source>
        <dbReference type="ARBA" id="ARBA00022676"/>
    </source>
</evidence>
<organism evidence="4 5">
    <name type="scientific">Marchantia polymorpha subsp. ruderalis</name>
    <dbReference type="NCBI Taxonomy" id="1480154"/>
    <lineage>
        <taxon>Eukaryota</taxon>
        <taxon>Viridiplantae</taxon>
        <taxon>Streptophyta</taxon>
        <taxon>Embryophyta</taxon>
        <taxon>Marchantiophyta</taxon>
        <taxon>Marchantiopsida</taxon>
        <taxon>Marchantiidae</taxon>
        <taxon>Marchantiales</taxon>
        <taxon>Marchantiaceae</taxon>
        <taxon>Marchantia</taxon>
    </lineage>
</organism>
<sequence length="517" mass="57866">MWYVYLSEKRSMEVLEGWRSSELRGKKHALVLPITMQAHIAGILRLCTDLATRGVAISFVAGAREVAVLKENEELRELDFHLISYEDFAPSGGSEQLHEKFNNPFEFIAVAQKVFDPVLEKLVADQRAGLPGPTCLISDRLLAFAQDVANELNIPHYQFYSCGAHFVRILQEYPKLLADGTLKLHEDFRTGKVSIAEYEGHLNIAGLPPLRWKEILNPIKLGLQMFLDVADRIDEVDGLIVNTFYEMDAPQVDAIRQRWEGDPQGKTRQLFLVGPLSNAANFKDQSFVSDSSRPGHDCLQWLDSRQPDSVLYICFGSLVRFTIEQIHELAIALEASGHDFLWVLSRGFSGKPFSDLDEILPPNFRSRTRDRGLILDGWVPQLHVLSHPSTGGFVTHCGWNSAIEGVTTGVPMIAWPQLPNDQGTVCRHLVDELKIAVEVGGSGKFNFLYDAEIQSVVRNLVGREELEDAVRFLLSEQGNDMRARVRELKKRADAAVAEGGARGKAMDDIVQSIPTHN</sequence>
<evidence type="ECO:0000256" key="3">
    <source>
        <dbReference type="ARBA" id="ARBA00022679"/>
    </source>
</evidence>
<dbReference type="InterPro" id="IPR050481">
    <property type="entry name" value="UDP-glycosyltransf_plant"/>
</dbReference>
<keyword evidence="5" id="KW-1185">Reference proteome</keyword>
<dbReference type="SUPFAM" id="SSF53756">
    <property type="entry name" value="UDP-Glycosyltransferase/glycogen phosphorylase"/>
    <property type="match status" value="1"/>
</dbReference>
<accession>A0A176VGQ3</accession>
<evidence type="ECO:0000256" key="1">
    <source>
        <dbReference type="ARBA" id="ARBA00009995"/>
    </source>
</evidence>
<protein>
    <recommendedName>
        <fullName evidence="6">Glycosyltransferase</fullName>
    </recommendedName>
</protein>
<gene>
    <name evidence="4" type="ORF">AXG93_1403s1010</name>
</gene>
<dbReference type="Pfam" id="PF00201">
    <property type="entry name" value="UDPGT"/>
    <property type="match status" value="1"/>
</dbReference>
<evidence type="ECO:0008006" key="6">
    <source>
        <dbReference type="Google" id="ProtNLM"/>
    </source>
</evidence>
<comment type="similarity">
    <text evidence="1">Belongs to the UDP-glycosyltransferase family.</text>
</comment>